<evidence type="ECO:0000256" key="9">
    <source>
        <dbReference type="ARBA" id="ARBA00037998"/>
    </source>
</evidence>
<dbReference type="GO" id="GO:0015190">
    <property type="term" value="F:L-leucine transmembrane transporter activity"/>
    <property type="evidence" value="ECO:0007669"/>
    <property type="project" value="TreeGrafter"/>
</dbReference>
<comment type="similarity">
    <text evidence="9">Belongs to the binding-protein-dependent transport system permease family. LivHM subfamily.</text>
</comment>
<evidence type="ECO:0000256" key="3">
    <source>
        <dbReference type="ARBA" id="ARBA00022475"/>
    </source>
</evidence>
<dbReference type="GO" id="GO:1903806">
    <property type="term" value="P:L-isoleucine import across plasma membrane"/>
    <property type="evidence" value="ECO:0007669"/>
    <property type="project" value="TreeGrafter"/>
</dbReference>
<keyword evidence="2" id="KW-0813">Transport</keyword>
<dbReference type="PATRIC" id="fig|476652.3.peg.2327"/>
<feature type="transmembrane region" description="Helical" evidence="10">
    <location>
        <begin position="48"/>
        <end position="72"/>
    </location>
</feature>
<keyword evidence="7 10" id="KW-1133">Transmembrane helix</keyword>
<dbReference type="GO" id="GO:0005886">
    <property type="term" value="C:plasma membrane"/>
    <property type="evidence" value="ECO:0007669"/>
    <property type="project" value="UniProtKB-SubCell"/>
</dbReference>
<proteinExistence type="inferred from homology"/>
<keyword evidence="12" id="KW-1185">Reference proteome</keyword>
<evidence type="ECO:0000256" key="8">
    <source>
        <dbReference type="ARBA" id="ARBA00023136"/>
    </source>
</evidence>
<reference evidence="11 12" key="1">
    <citation type="submission" date="2015-06" db="EMBL/GenBank/DDBJ databases">
        <title>Draft genome of the moderately acidophilic sulfate reducer Candidatus Desulfosporosinus acididurans strain M1.</title>
        <authorList>
            <person name="Poehlein A."/>
            <person name="Petzsch P."/>
            <person name="Johnson B.D."/>
            <person name="Schloemann M."/>
            <person name="Daniel R."/>
            <person name="Muehling M."/>
        </authorList>
    </citation>
    <scope>NUCLEOTIDE SEQUENCE [LARGE SCALE GENOMIC DNA]</scope>
    <source>
        <strain evidence="11 12">M1</strain>
    </source>
</reference>
<evidence type="ECO:0000313" key="11">
    <source>
        <dbReference type="EMBL" id="KLU65616.1"/>
    </source>
</evidence>
<dbReference type="InterPro" id="IPR052157">
    <property type="entry name" value="BCAA_transport_permease"/>
</dbReference>
<evidence type="ECO:0000313" key="12">
    <source>
        <dbReference type="Proteomes" id="UP000036356"/>
    </source>
</evidence>
<feature type="transmembrane region" description="Helical" evidence="10">
    <location>
        <begin position="283"/>
        <end position="302"/>
    </location>
</feature>
<feature type="transmembrane region" description="Helical" evidence="10">
    <location>
        <begin position="151"/>
        <end position="174"/>
    </location>
</feature>
<feature type="transmembrane region" description="Helical" evidence="10">
    <location>
        <begin position="78"/>
        <end position="97"/>
    </location>
</feature>
<evidence type="ECO:0000256" key="2">
    <source>
        <dbReference type="ARBA" id="ARBA00022448"/>
    </source>
</evidence>
<keyword evidence="4" id="KW-0997">Cell inner membrane</keyword>
<comment type="subcellular location">
    <subcellularLocation>
        <location evidence="1">Cell membrane</location>
        <topology evidence="1">Multi-pass membrane protein</topology>
    </subcellularLocation>
</comment>
<dbReference type="PANTHER" id="PTHR11795">
    <property type="entry name" value="BRANCHED-CHAIN AMINO ACID TRANSPORT SYSTEM PERMEASE PROTEIN LIVH"/>
    <property type="match status" value="1"/>
</dbReference>
<dbReference type="GO" id="GO:0015188">
    <property type="term" value="F:L-isoleucine transmembrane transporter activity"/>
    <property type="evidence" value="ECO:0007669"/>
    <property type="project" value="TreeGrafter"/>
</dbReference>
<evidence type="ECO:0000256" key="10">
    <source>
        <dbReference type="SAM" id="Phobius"/>
    </source>
</evidence>
<accession>A0A0J1ILN7</accession>
<evidence type="ECO:0000256" key="7">
    <source>
        <dbReference type="ARBA" id="ARBA00022989"/>
    </source>
</evidence>
<dbReference type="Pfam" id="PF02653">
    <property type="entry name" value="BPD_transp_2"/>
    <property type="match status" value="1"/>
</dbReference>
<evidence type="ECO:0000256" key="5">
    <source>
        <dbReference type="ARBA" id="ARBA00022692"/>
    </source>
</evidence>
<dbReference type="GO" id="GO:0015808">
    <property type="term" value="P:L-alanine transport"/>
    <property type="evidence" value="ECO:0007669"/>
    <property type="project" value="TreeGrafter"/>
</dbReference>
<name>A0A0J1ILN7_9FIRM</name>
<feature type="transmembrane region" description="Helical" evidence="10">
    <location>
        <begin position="204"/>
        <end position="225"/>
    </location>
</feature>
<dbReference type="GO" id="GO:0042941">
    <property type="term" value="P:D-alanine transmembrane transport"/>
    <property type="evidence" value="ECO:0007669"/>
    <property type="project" value="TreeGrafter"/>
</dbReference>
<protein>
    <submittedName>
        <fullName evidence="11">High-affinity branched-chain amino acid transport system permease protein LivH</fullName>
    </submittedName>
</protein>
<evidence type="ECO:0000256" key="6">
    <source>
        <dbReference type="ARBA" id="ARBA00022970"/>
    </source>
</evidence>
<dbReference type="CDD" id="cd06582">
    <property type="entry name" value="TM_PBP1_LivH_like"/>
    <property type="match status" value="1"/>
</dbReference>
<dbReference type="GO" id="GO:0015192">
    <property type="term" value="F:L-phenylalanine transmembrane transporter activity"/>
    <property type="evidence" value="ECO:0007669"/>
    <property type="project" value="TreeGrafter"/>
</dbReference>
<organism evidence="11 12">
    <name type="scientific">Desulfosporosinus acididurans</name>
    <dbReference type="NCBI Taxonomy" id="476652"/>
    <lineage>
        <taxon>Bacteria</taxon>
        <taxon>Bacillati</taxon>
        <taxon>Bacillota</taxon>
        <taxon>Clostridia</taxon>
        <taxon>Eubacteriales</taxon>
        <taxon>Desulfitobacteriaceae</taxon>
        <taxon>Desulfosporosinus</taxon>
    </lineage>
</organism>
<dbReference type="STRING" id="476652.DEAC_c22460"/>
<dbReference type="InterPro" id="IPR001851">
    <property type="entry name" value="ABC_transp_permease"/>
</dbReference>
<comment type="caution">
    <text evidence="11">The sequence shown here is derived from an EMBL/GenBank/DDBJ whole genome shotgun (WGS) entry which is preliminary data.</text>
</comment>
<keyword evidence="5 10" id="KW-0812">Transmembrane</keyword>
<sequence length="309" mass="32870">MHVMTDFYIIIQQLVNGLILGSFYSLVALGYSMVYGIIKLLNFAHGDIYMVGAFVGFGALGLFGSVLGIGWLGITAALVISMVLVGFLGIVIHRVAYQPLLNKNAPRMSLLITAVGVSFTLFNAVMVMTSGEYKAFTTSLSYDGISVGPLNITYTQIIMVVATAVLMLGLYWFINRTMYGKAMRAIALDQDACRLMGINVTKTISLTFFVGSALAAAAGVMAGVYYGSIHFYMGFIIGLKAFTAAVIGGIGSIPGAMLGGLILGLLETAGTQLPFVGSAWKDVFTFGILILLLVTKPTGILGKSEIERM</sequence>
<evidence type="ECO:0000256" key="1">
    <source>
        <dbReference type="ARBA" id="ARBA00004651"/>
    </source>
</evidence>
<dbReference type="PANTHER" id="PTHR11795:SF371">
    <property type="entry name" value="HIGH-AFFINITY BRANCHED-CHAIN AMINO ACID TRANSPORT SYSTEM PERMEASE PROTEIN LIVH"/>
    <property type="match status" value="1"/>
</dbReference>
<gene>
    <name evidence="11" type="primary">livH_4</name>
    <name evidence="11" type="ORF">DEAC_c22460</name>
</gene>
<feature type="transmembrane region" description="Helical" evidence="10">
    <location>
        <begin position="109"/>
        <end position="131"/>
    </location>
</feature>
<dbReference type="Proteomes" id="UP000036356">
    <property type="component" value="Unassembled WGS sequence"/>
</dbReference>
<dbReference type="GO" id="GO:0005304">
    <property type="term" value="F:L-valine transmembrane transporter activity"/>
    <property type="evidence" value="ECO:0007669"/>
    <property type="project" value="TreeGrafter"/>
</dbReference>
<keyword evidence="6" id="KW-0029">Amino-acid transport</keyword>
<dbReference type="EMBL" id="LDZY01000007">
    <property type="protein sequence ID" value="KLU65616.1"/>
    <property type="molecule type" value="Genomic_DNA"/>
</dbReference>
<dbReference type="AlphaFoldDB" id="A0A0J1ILN7"/>
<keyword evidence="8 10" id="KW-0472">Membrane</keyword>
<feature type="transmembrane region" description="Helical" evidence="10">
    <location>
        <begin position="14"/>
        <end position="36"/>
    </location>
</feature>
<keyword evidence="3" id="KW-1003">Cell membrane</keyword>
<evidence type="ECO:0000256" key="4">
    <source>
        <dbReference type="ARBA" id="ARBA00022519"/>
    </source>
</evidence>